<dbReference type="EMBL" id="JAWDGP010003139">
    <property type="protein sequence ID" value="KAK3777058.1"/>
    <property type="molecule type" value="Genomic_DNA"/>
</dbReference>
<dbReference type="AlphaFoldDB" id="A0AAE1DPL6"/>
<proteinExistence type="predicted"/>
<accession>A0AAE1DPL6</accession>
<comment type="caution">
    <text evidence="1">The sequence shown here is derived from an EMBL/GenBank/DDBJ whole genome shotgun (WGS) entry which is preliminary data.</text>
</comment>
<keyword evidence="2" id="KW-1185">Reference proteome</keyword>
<protein>
    <submittedName>
        <fullName evidence="1">Uncharacterized protein</fullName>
    </submittedName>
</protein>
<gene>
    <name evidence="1" type="ORF">RRG08_008905</name>
</gene>
<evidence type="ECO:0000313" key="1">
    <source>
        <dbReference type="EMBL" id="KAK3777058.1"/>
    </source>
</evidence>
<organism evidence="1 2">
    <name type="scientific">Elysia crispata</name>
    <name type="common">lettuce slug</name>
    <dbReference type="NCBI Taxonomy" id="231223"/>
    <lineage>
        <taxon>Eukaryota</taxon>
        <taxon>Metazoa</taxon>
        <taxon>Spiralia</taxon>
        <taxon>Lophotrochozoa</taxon>
        <taxon>Mollusca</taxon>
        <taxon>Gastropoda</taxon>
        <taxon>Heterobranchia</taxon>
        <taxon>Euthyneura</taxon>
        <taxon>Panpulmonata</taxon>
        <taxon>Sacoglossa</taxon>
        <taxon>Placobranchoidea</taxon>
        <taxon>Plakobranchidae</taxon>
        <taxon>Elysia</taxon>
    </lineage>
</organism>
<sequence>MLGRTIEIFLLKHYRGKAEEVSPLLSPKRCMFAEYTLNSYTDLNCSPLVVVPDDEQRMSDAQSDAGRSQINIHLTC</sequence>
<evidence type="ECO:0000313" key="2">
    <source>
        <dbReference type="Proteomes" id="UP001283361"/>
    </source>
</evidence>
<name>A0AAE1DPL6_9GAST</name>
<dbReference type="Proteomes" id="UP001283361">
    <property type="component" value="Unassembled WGS sequence"/>
</dbReference>
<reference evidence="1" key="1">
    <citation type="journal article" date="2023" name="G3 (Bethesda)">
        <title>A reference genome for the long-term kleptoplast-retaining sea slug Elysia crispata morphotype clarki.</title>
        <authorList>
            <person name="Eastman K.E."/>
            <person name="Pendleton A.L."/>
            <person name="Shaikh M.A."/>
            <person name="Suttiyut T."/>
            <person name="Ogas R."/>
            <person name="Tomko P."/>
            <person name="Gavelis G."/>
            <person name="Widhalm J.R."/>
            <person name="Wisecaver J.H."/>
        </authorList>
    </citation>
    <scope>NUCLEOTIDE SEQUENCE</scope>
    <source>
        <strain evidence="1">ECLA1</strain>
    </source>
</reference>